<comment type="caution">
    <text evidence="3">The sequence shown here is derived from an EMBL/GenBank/DDBJ whole genome shotgun (WGS) entry which is preliminary data.</text>
</comment>
<evidence type="ECO:0000256" key="1">
    <source>
        <dbReference type="SAM" id="Phobius"/>
    </source>
</evidence>
<gene>
    <name evidence="3" type="ORF">SDC9_27740</name>
</gene>
<dbReference type="AlphaFoldDB" id="A0A644URW7"/>
<dbReference type="Pfam" id="PF01370">
    <property type="entry name" value="Epimerase"/>
    <property type="match status" value="1"/>
</dbReference>
<feature type="transmembrane region" description="Helical" evidence="1">
    <location>
        <begin position="253"/>
        <end position="271"/>
    </location>
</feature>
<organism evidence="3">
    <name type="scientific">bioreactor metagenome</name>
    <dbReference type="NCBI Taxonomy" id="1076179"/>
    <lineage>
        <taxon>unclassified sequences</taxon>
        <taxon>metagenomes</taxon>
        <taxon>ecological metagenomes</taxon>
    </lineage>
</organism>
<keyword evidence="1" id="KW-0472">Membrane</keyword>
<dbReference type="SUPFAM" id="SSF51735">
    <property type="entry name" value="NAD(P)-binding Rossmann-fold domains"/>
    <property type="match status" value="1"/>
</dbReference>
<accession>A0A644URW7</accession>
<keyword evidence="1" id="KW-1133">Transmembrane helix</keyword>
<dbReference type="Gene3D" id="3.40.50.720">
    <property type="entry name" value="NAD(P)-binding Rossmann-like Domain"/>
    <property type="match status" value="1"/>
</dbReference>
<dbReference type="EMBL" id="VSSQ01000155">
    <property type="protein sequence ID" value="MPL81810.1"/>
    <property type="molecule type" value="Genomic_DNA"/>
</dbReference>
<dbReference type="InterPro" id="IPR036291">
    <property type="entry name" value="NAD(P)-bd_dom_sf"/>
</dbReference>
<protein>
    <recommendedName>
        <fullName evidence="2">NAD-dependent epimerase/dehydratase domain-containing protein</fullName>
    </recommendedName>
</protein>
<keyword evidence="1" id="KW-0812">Transmembrane</keyword>
<name>A0A644URW7_9ZZZZ</name>
<reference evidence="3" key="1">
    <citation type="submission" date="2019-08" db="EMBL/GenBank/DDBJ databases">
        <authorList>
            <person name="Kucharzyk K."/>
            <person name="Murdoch R.W."/>
            <person name="Higgins S."/>
            <person name="Loffler F."/>
        </authorList>
    </citation>
    <scope>NUCLEOTIDE SEQUENCE</scope>
</reference>
<proteinExistence type="predicted"/>
<feature type="domain" description="NAD-dependent epimerase/dehydratase" evidence="2">
    <location>
        <begin position="4"/>
        <end position="215"/>
    </location>
</feature>
<sequence length="324" mass="36297">MRYFITGCTGFIGIHLCRKLIAEGHEVFGLVRNPGKIPSDLLGRLKEIKGGVEIFERADLILPEVDVVIHLAGVTTGRNSKDYERMNYEPVLHLLDCLNRQQWKPKRFILASSLAAAGPNINGKVLRESDVSAPIEPYGVAKLRAEQLLRSQLFPTTAFRPPAVIGPGDPAMLTLFKMVKKGFAPLPSGKVQLLSYIYVGDLVEAIYIMSKENSEEHKLYFTTADDVITNYDIIREIATSLQKKALIVRIPKGLIWLIMVFSTAISYVFRIPNFYDYRQYKQMTAPAFVCAGELLTAETGWKAKTGLAEAIRLSALGYKELKWL</sequence>
<dbReference type="InterPro" id="IPR050177">
    <property type="entry name" value="Lipid_A_modif_metabolic_enz"/>
</dbReference>
<dbReference type="PANTHER" id="PTHR43245">
    <property type="entry name" value="BIFUNCTIONAL POLYMYXIN RESISTANCE PROTEIN ARNA"/>
    <property type="match status" value="1"/>
</dbReference>
<evidence type="ECO:0000313" key="3">
    <source>
        <dbReference type="EMBL" id="MPL81810.1"/>
    </source>
</evidence>
<dbReference type="InterPro" id="IPR001509">
    <property type="entry name" value="Epimerase_deHydtase"/>
</dbReference>
<evidence type="ECO:0000259" key="2">
    <source>
        <dbReference type="Pfam" id="PF01370"/>
    </source>
</evidence>
<dbReference type="PANTHER" id="PTHR43245:SF55">
    <property type="entry name" value="NAD(P)-BINDING DOMAIN-CONTAINING PROTEIN"/>
    <property type="match status" value="1"/>
</dbReference>